<dbReference type="CDD" id="cd00096">
    <property type="entry name" value="Ig"/>
    <property type="match status" value="1"/>
</dbReference>
<keyword evidence="3" id="KW-1185">Reference proteome</keyword>
<accession>A0A8S4F3D5</accession>
<organism evidence="2 3">
    <name type="scientific">Plutella xylostella</name>
    <name type="common">Diamondback moth</name>
    <name type="synonym">Plutella maculipennis</name>
    <dbReference type="NCBI Taxonomy" id="51655"/>
    <lineage>
        <taxon>Eukaryota</taxon>
        <taxon>Metazoa</taxon>
        <taxon>Ecdysozoa</taxon>
        <taxon>Arthropoda</taxon>
        <taxon>Hexapoda</taxon>
        <taxon>Insecta</taxon>
        <taxon>Pterygota</taxon>
        <taxon>Neoptera</taxon>
        <taxon>Endopterygota</taxon>
        <taxon>Lepidoptera</taxon>
        <taxon>Glossata</taxon>
        <taxon>Ditrysia</taxon>
        <taxon>Yponomeutoidea</taxon>
        <taxon>Plutellidae</taxon>
        <taxon>Plutella</taxon>
    </lineage>
</organism>
<feature type="domain" description="Ig-like" evidence="1">
    <location>
        <begin position="8"/>
        <end position="106"/>
    </location>
</feature>
<dbReference type="GO" id="GO:0032589">
    <property type="term" value="C:neuron projection membrane"/>
    <property type="evidence" value="ECO:0007669"/>
    <property type="project" value="TreeGrafter"/>
</dbReference>
<comment type="caution">
    <text evidence="2">The sequence shown here is derived from an EMBL/GenBank/DDBJ whole genome shotgun (WGS) entry which is preliminary data.</text>
</comment>
<dbReference type="Gene3D" id="2.60.40.10">
    <property type="entry name" value="Immunoglobulins"/>
    <property type="match status" value="1"/>
</dbReference>
<protein>
    <submittedName>
        <fullName evidence="2">(diamondback moth) hypothetical protein</fullName>
    </submittedName>
</protein>
<reference evidence="2" key="1">
    <citation type="submission" date="2020-11" db="EMBL/GenBank/DDBJ databases">
        <authorList>
            <person name="Whiteford S."/>
        </authorList>
    </citation>
    <scope>NUCLEOTIDE SEQUENCE</scope>
</reference>
<dbReference type="EMBL" id="CAJHNJ030000026">
    <property type="protein sequence ID" value="CAG9122412.1"/>
    <property type="molecule type" value="Genomic_DNA"/>
</dbReference>
<evidence type="ECO:0000259" key="1">
    <source>
        <dbReference type="PROSITE" id="PS50835"/>
    </source>
</evidence>
<gene>
    <name evidence="2" type="ORF">PLXY2_LOCUS7582</name>
</gene>
<dbReference type="Pfam" id="PF13927">
    <property type="entry name" value="Ig_3"/>
    <property type="match status" value="1"/>
</dbReference>
<evidence type="ECO:0000313" key="3">
    <source>
        <dbReference type="Proteomes" id="UP000653454"/>
    </source>
</evidence>
<dbReference type="PROSITE" id="PS50835">
    <property type="entry name" value="IG_LIKE"/>
    <property type="match status" value="1"/>
</dbReference>
<dbReference type="SMART" id="SM00409">
    <property type="entry name" value="IG"/>
    <property type="match status" value="1"/>
</dbReference>
<dbReference type="PANTHER" id="PTHR23279:SF3">
    <property type="entry name" value="DEFECTIVE PROBOSCIS EXTENSION RESPONSE 18"/>
    <property type="match status" value="1"/>
</dbReference>
<dbReference type="InterPro" id="IPR003599">
    <property type="entry name" value="Ig_sub"/>
</dbReference>
<dbReference type="InterPro" id="IPR007110">
    <property type="entry name" value="Ig-like_dom"/>
</dbReference>
<dbReference type="InterPro" id="IPR037448">
    <property type="entry name" value="Zig-8"/>
</dbReference>
<dbReference type="InterPro" id="IPR036179">
    <property type="entry name" value="Ig-like_dom_sf"/>
</dbReference>
<dbReference type="SUPFAM" id="SSF48726">
    <property type="entry name" value="Immunoglobulin"/>
    <property type="match status" value="1"/>
</dbReference>
<dbReference type="Proteomes" id="UP000653454">
    <property type="component" value="Unassembled WGS sequence"/>
</dbReference>
<dbReference type="PANTHER" id="PTHR23279">
    <property type="entry name" value="DEFECTIVE PROBOSCIS EXTENSION RESPONSE DPR -RELATED"/>
    <property type="match status" value="1"/>
</dbReference>
<name>A0A8S4F3D5_PLUXY</name>
<dbReference type="AlphaFoldDB" id="A0A8S4F3D5"/>
<dbReference type="InterPro" id="IPR013783">
    <property type="entry name" value="Ig-like_fold"/>
</dbReference>
<sequence>MEKLALMPKVEIIDERGRPLQDKLYKEGSIIELRCVVSEVPRPTRQVNWRHGARLLNYDTKRGGVSVKTEATSNGALSRLYIANANRKDSGNYTCALADVAVASVSVHVLRGTFIKSSSITTSASGALSRLYIQEGSGNYSCALADVAVASVSVHVLREYGETGAYCTIRL</sequence>
<dbReference type="GO" id="GO:0050808">
    <property type="term" value="P:synapse organization"/>
    <property type="evidence" value="ECO:0007669"/>
    <property type="project" value="TreeGrafter"/>
</dbReference>
<evidence type="ECO:0000313" key="2">
    <source>
        <dbReference type="EMBL" id="CAG9122412.1"/>
    </source>
</evidence>
<proteinExistence type="predicted"/>